<protein>
    <submittedName>
        <fullName evidence="1">Uncharacterized protein</fullName>
    </submittedName>
</protein>
<dbReference type="Proteomes" id="UP000244855">
    <property type="component" value="Unassembled WGS sequence"/>
</dbReference>
<gene>
    <name evidence="1" type="ORF">DM02DRAFT_192553</name>
</gene>
<evidence type="ECO:0000313" key="2">
    <source>
        <dbReference type="Proteomes" id="UP000244855"/>
    </source>
</evidence>
<accession>A0A2V1D8L3</accession>
<reference evidence="1 2" key="1">
    <citation type="journal article" date="2018" name="Sci. Rep.">
        <title>Comparative genomics provides insights into the lifestyle and reveals functional heterogeneity of dark septate endophytic fungi.</title>
        <authorList>
            <person name="Knapp D.G."/>
            <person name="Nemeth J.B."/>
            <person name="Barry K."/>
            <person name="Hainaut M."/>
            <person name="Henrissat B."/>
            <person name="Johnson J."/>
            <person name="Kuo A."/>
            <person name="Lim J.H.P."/>
            <person name="Lipzen A."/>
            <person name="Nolan M."/>
            <person name="Ohm R.A."/>
            <person name="Tamas L."/>
            <person name="Grigoriev I.V."/>
            <person name="Spatafora J.W."/>
            <person name="Nagy L.G."/>
            <person name="Kovacs G.M."/>
        </authorList>
    </citation>
    <scope>NUCLEOTIDE SEQUENCE [LARGE SCALE GENOMIC DNA]</scope>
    <source>
        <strain evidence="1 2">DSE2036</strain>
    </source>
</reference>
<evidence type="ECO:0000313" key="1">
    <source>
        <dbReference type="EMBL" id="PVH94391.1"/>
    </source>
</evidence>
<keyword evidence="2" id="KW-1185">Reference proteome</keyword>
<sequence>MESFGGIFFKSPSILPLTTRSNFFLQFKSALSTLSGALHDAIYNTTPTVSSRDRHARIARDKAHLMRALEKLRCRSQRCLELLEKVRKRHSMVDVLMDELVNLRISVENWDFRDDWRKRADVQRRWWGWYIIGEKEGEKNGRGERKERI</sequence>
<organism evidence="1 2">
    <name type="scientific">Periconia macrospinosa</name>
    <dbReference type="NCBI Taxonomy" id="97972"/>
    <lineage>
        <taxon>Eukaryota</taxon>
        <taxon>Fungi</taxon>
        <taxon>Dikarya</taxon>
        <taxon>Ascomycota</taxon>
        <taxon>Pezizomycotina</taxon>
        <taxon>Dothideomycetes</taxon>
        <taxon>Pleosporomycetidae</taxon>
        <taxon>Pleosporales</taxon>
        <taxon>Massarineae</taxon>
        <taxon>Periconiaceae</taxon>
        <taxon>Periconia</taxon>
    </lineage>
</organism>
<name>A0A2V1D8L3_9PLEO</name>
<dbReference type="AlphaFoldDB" id="A0A2V1D8L3"/>
<dbReference type="EMBL" id="KZ805537">
    <property type="protein sequence ID" value="PVH94391.1"/>
    <property type="molecule type" value="Genomic_DNA"/>
</dbReference>
<proteinExistence type="predicted"/>